<sequence>MSLALEAFVENVREFCDWIESDQHTLQPVRQTLLALLQGTPYLVVSGSTEPAADDFPRREHSGWLEDVARLKELPLQYYRVAFDPLAIDDETAVVGDVCDDLADIYGELWHGLQAYDAGSTIYAVNHWRDSFRFHWGLHATGAIAAIDAYLRRQESGEPDDARESPR</sequence>
<dbReference type="AlphaFoldDB" id="M5S881"/>
<dbReference type="Gene3D" id="1.20.120.1550">
    <property type="entry name" value="Protein of unknown function DUF5063"/>
    <property type="match status" value="1"/>
</dbReference>
<proteinExistence type="predicted"/>
<evidence type="ECO:0008006" key="3">
    <source>
        <dbReference type="Google" id="ProtNLM"/>
    </source>
</evidence>
<gene>
    <name evidence="1" type="ORF">RESH_05570</name>
</gene>
<dbReference type="EMBL" id="ANOF01000181">
    <property type="protein sequence ID" value="EMI23852.1"/>
    <property type="molecule type" value="Genomic_DNA"/>
</dbReference>
<dbReference type="InterPro" id="IPR038312">
    <property type="entry name" value="DUF5063_sf"/>
</dbReference>
<reference evidence="1 2" key="1">
    <citation type="journal article" date="2013" name="Mar. Genomics">
        <title>Expression of sulfatases in Rhodopirellula baltica and the diversity of sulfatases in the genus Rhodopirellula.</title>
        <authorList>
            <person name="Wegner C.E."/>
            <person name="Richter-Heitmann T."/>
            <person name="Klindworth A."/>
            <person name="Klockow C."/>
            <person name="Richter M."/>
            <person name="Achstetter T."/>
            <person name="Glockner F.O."/>
            <person name="Harder J."/>
        </authorList>
    </citation>
    <scope>NUCLEOTIDE SEQUENCE [LARGE SCALE GENOMIC DNA]</scope>
    <source>
        <strain evidence="1 2">SH398</strain>
    </source>
</reference>
<dbReference type="Proteomes" id="UP000011996">
    <property type="component" value="Unassembled WGS sequence"/>
</dbReference>
<evidence type="ECO:0000313" key="1">
    <source>
        <dbReference type="EMBL" id="EMI23852.1"/>
    </source>
</evidence>
<dbReference type="Pfam" id="PF16702">
    <property type="entry name" value="DUF5063"/>
    <property type="match status" value="1"/>
</dbReference>
<accession>M5S881</accession>
<organism evidence="1 2">
    <name type="scientific">Rhodopirellula europaea SH398</name>
    <dbReference type="NCBI Taxonomy" id="1263868"/>
    <lineage>
        <taxon>Bacteria</taxon>
        <taxon>Pseudomonadati</taxon>
        <taxon>Planctomycetota</taxon>
        <taxon>Planctomycetia</taxon>
        <taxon>Pirellulales</taxon>
        <taxon>Pirellulaceae</taxon>
        <taxon>Rhodopirellula</taxon>
    </lineage>
</organism>
<comment type="caution">
    <text evidence="1">The sequence shown here is derived from an EMBL/GenBank/DDBJ whole genome shotgun (WGS) entry which is preliminary data.</text>
</comment>
<dbReference type="PATRIC" id="fig|1263868.3.peg.6041"/>
<protein>
    <recommendedName>
        <fullName evidence="3">DUF5063 domain-containing protein</fullName>
    </recommendedName>
</protein>
<dbReference type="STRING" id="1263868.RESH_05570"/>
<evidence type="ECO:0000313" key="2">
    <source>
        <dbReference type="Proteomes" id="UP000011996"/>
    </source>
</evidence>
<name>M5S881_9BACT</name>
<dbReference type="InterPro" id="IPR032025">
    <property type="entry name" value="DUF5063"/>
</dbReference>